<feature type="compositionally biased region" description="Polar residues" evidence="1">
    <location>
        <begin position="127"/>
        <end position="144"/>
    </location>
</feature>
<dbReference type="PANTHER" id="PTHR40429">
    <property type="entry name" value="FLAGELLAR ASSOCIATED PROTEIN"/>
    <property type="match status" value="1"/>
</dbReference>
<dbReference type="EMBL" id="CM008964">
    <property type="protein sequence ID" value="PNW85103.1"/>
    <property type="molecule type" value="Genomic_DNA"/>
</dbReference>
<dbReference type="InterPro" id="IPR010736">
    <property type="entry name" value="SHIPPO-rpt"/>
</dbReference>
<feature type="region of interest" description="Disordered" evidence="1">
    <location>
        <begin position="222"/>
        <end position="313"/>
    </location>
</feature>
<feature type="compositionally biased region" description="Polar residues" evidence="1">
    <location>
        <begin position="296"/>
        <end position="305"/>
    </location>
</feature>
<dbReference type="OMA" id="EGPGHIY"/>
<protein>
    <submittedName>
        <fullName evidence="2">Uncharacterized protein</fullName>
    </submittedName>
</protein>
<keyword evidence="3" id="KW-1185">Reference proteome</keyword>
<sequence length="313" mass="33807">MGAPGGDTGFVNAPWAARPSGRSMFGKQADSRKGNAPILSMGAKTPVADGKQFLSRKHVEVERKCREGPGHIYEVPGALHKQPEASKQTSPSFSLPRAPRLKETPSTTPGPGNYDAGLSSVDPRQPLSPNRSPQRVNFGSSTREQGSKVFLSSRHVSDKRGTQGPPPGSYELPGALGPQVIKPSSPSFSLPRTDRLKDKYEQLSKTMPAVGQYETWTSIGKQTLSPSKTMPAYGFGSSSREKEGQRFMSSTHAKTLRGSFSPPNYNHQQPENTTGFGKQKLSRNTNVPAYGFGSQPRLQFKTSMTPGPGAYEN</sequence>
<dbReference type="InParanoid" id="A8IEJ6"/>
<evidence type="ECO:0000313" key="3">
    <source>
        <dbReference type="Proteomes" id="UP000006906"/>
    </source>
</evidence>
<dbReference type="RefSeq" id="XP_001703476.1">
    <property type="nucleotide sequence ID" value="XM_001703424.2"/>
</dbReference>
<dbReference type="Gramene" id="PNW85103">
    <property type="protein sequence ID" value="PNW85103"/>
    <property type="gene ID" value="CHLRE_03g171800v5"/>
</dbReference>
<dbReference type="GeneID" id="5728923"/>
<feature type="region of interest" description="Disordered" evidence="1">
    <location>
        <begin position="1"/>
        <end position="44"/>
    </location>
</feature>
<evidence type="ECO:0000313" key="2">
    <source>
        <dbReference type="EMBL" id="PNW85103.1"/>
    </source>
</evidence>
<dbReference type="Pfam" id="PF07004">
    <property type="entry name" value="SHIPPO-rpt"/>
    <property type="match status" value="3"/>
</dbReference>
<dbReference type="OrthoDB" id="525812at2759"/>
<dbReference type="KEGG" id="cre:CHLRE_03g171800v5"/>
<proteinExistence type="predicted"/>
<organism evidence="2 3">
    <name type="scientific">Chlamydomonas reinhardtii</name>
    <name type="common">Chlamydomonas smithii</name>
    <dbReference type="NCBI Taxonomy" id="3055"/>
    <lineage>
        <taxon>Eukaryota</taxon>
        <taxon>Viridiplantae</taxon>
        <taxon>Chlorophyta</taxon>
        <taxon>core chlorophytes</taxon>
        <taxon>Chlorophyceae</taxon>
        <taxon>CS clade</taxon>
        <taxon>Chlamydomonadales</taxon>
        <taxon>Chlamydomonadaceae</taxon>
        <taxon>Chlamydomonas</taxon>
    </lineage>
</organism>
<name>A8IEJ6_CHLRE</name>
<dbReference type="HOGENOM" id="CLU_077241_0_0_1"/>
<dbReference type="Proteomes" id="UP000006906">
    <property type="component" value="Chromosome 3"/>
</dbReference>
<gene>
    <name evidence="2" type="ORF">CHLRE_03g171800v5</name>
</gene>
<dbReference type="PANTHER" id="PTHR40429:SF1">
    <property type="entry name" value="FLAGELLAR ASSOCIATED PROTEIN"/>
    <property type="match status" value="1"/>
</dbReference>
<evidence type="ECO:0000256" key="1">
    <source>
        <dbReference type="SAM" id="MobiDB-lite"/>
    </source>
</evidence>
<dbReference type="PaxDb" id="3055-EDP06158"/>
<feature type="compositionally biased region" description="Polar residues" evidence="1">
    <location>
        <begin position="261"/>
        <end position="287"/>
    </location>
</feature>
<feature type="region of interest" description="Disordered" evidence="1">
    <location>
        <begin position="64"/>
        <end position="196"/>
    </location>
</feature>
<reference evidence="2 3" key="1">
    <citation type="journal article" date="2007" name="Science">
        <title>The Chlamydomonas genome reveals the evolution of key animal and plant functions.</title>
        <authorList>
            <person name="Merchant S.S."/>
            <person name="Prochnik S.E."/>
            <person name="Vallon O."/>
            <person name="Harris E.H."/>
            <person name="Karpowicz S.J."/>
            <person name="Witman G.B."/>
            <person name="Terry A."/>
            <person name="Salamov A."/>
            <person name="Fritz-Laylin L.K."/>
            <person name="Marechal-Drouard L."/>
            <person name="Marshall W.F."/>
            <person name="Qu L.H."/>
            <person name="Nelson D.R."/>
            <person name="Sanderfoot A.A."/>
            <person name="Spalding M.H."/>
            <person name="Kapitonov V.V."/>
            <person name="Ren Q."/>
            <person name="Ferris P."/>
            <person name="Lindquist E."/>
            <person name="Shapiro H."/>
            <person name="Lucas S.M."/>
            <person name="Grimwood J."/>
            <person name="Schmutz J."/>
            <person name="Cardol P."/>
            <person name="Cerutti H."/>
            <person name="Chanfreau G."/>
            <person name="Chen C.L."/>
            <person name="Cognat V."/>
            <person name="Croft M.T."/>
            <person name="Dent R."/>
            <person name="Dutcher S."/>
            <person name="Fernandez E."/>
            <person name="Fukuzawa H."/>
            <person name="Gonzalez-Ballester D."/>
            <person name="Gonzalez-Halphen D."/>
            <person name="Hallmann A."/>
            <person name="Hanikenne M."/>
            <person name="Hippler M."/>
            <person name="Inwood W."/>
            <person name="Jabbari K."/>
            <person name="Kalanon M."/>
            <person name="Kuras R."/>
            <person name="Lefebvre P.A."/>
            <person name="Lemaire S.D."/>
            <person name="Lobanov A.V."/>
            <person name="Lohr M."/>
            <person name="Manuell A."/>
            <person name="Meier I."/>
            <person name="Mets L."/>
            <person name="Mittag M."/>
            <person name="Mittelmeier T."/>
            <person name="Moroney J.V."/>
            <person name="Moseley J."/>
            <person name="Napoli C."/>
            <person name="Nedelcu A.M."/>
            <person name="Niyogi K."/>
            <person name="Novoselov S.V."/>
            <person name="Paulsen I.T."/>
            <person name="Pazour G."/>
            <person name="Purton S."/>
            <person name="Ral J.P."/>
            <person name="Riano-Pachon D.M."/>
            <person name="Riekhof W."/>
            <person name="Rymarquis L."/>
            <person name="Schroda M."/>
            <person name="Stern D."/>
            <person name="Umen J."/>
            <person name="Willows R."/>
            <person name="Wilson N."/>
            <person name="Zimmer S.L."/>
            <person name="Allmer J."/>
            <person name="Balk J."/>
            <person name="Bisova K."/>
            <person name="Chen C.J."/>
            <person name="Elias M."/>
            <person name="Gendler K."/>
            <person name="Hauser C."/>
            <person name="Lamb M.R."/>
            <person name="Ledford H."/>
            <person name="Long J.C."/>
            <person name="Minagawa J."/>
            <person name="Page M.D."/>
            <person name="Pan J."/>
            <person name="Pootakham W."/>
            <person name="Roje S."/>
            <person name="Rose A."/>
            <person name="Stahlberg E."/>
            <person name="Terauchi A.M."/>
            <person name="Yang P."/>
            <person name="Ball S."/>
            <person name="Bowler C."/>
            <person name="Dieckmann C.L."/>
            <person name="Gladyshev V.N."/>
            <person name="Green P."/>
            <person name="Jorgensen R."/>
            <person name="Mayfield S."/>
            <person name="Mueller-Roeber B."/>
            <person name="Rajamani S."/>
            <person name="Sayre R.T."/>
            <person name="Brokstein P."/>
            <person name="Dubchak I."/>
            <person name="Goodstein D."/>
            <person name="Hornick L."/>
            <person name="Huang Y.W."/>
            <person name="Jhaveri J."/>
            <person name="Luo Y."/>
            <person name="Martinez D."/>
            <person name="Ngau W.C."/>
            <person name="Otillar B."/>
            <person name="Poliakov A."/>
            <person name="Porter A."/>
            <person name="Szajkowski L."/>
            <person name="Werner G."/>
            <person name="Zhou K."/>
            <person name="Grigoriev I.V."/>
            <person name="Rokhsar D.S."/>
            <person name="Grossman A.R."/>
        </authorList>
    </citation>
    <scope>NUCLEOTIDE SEQUENCE [LARGE SCALE GENOMIC DNA]</scope>
    <source>
        <strain evidence="3">CC-503</strain>
    </source>
</reference>
<dbReference type="AlphaFoldDB" id="A8IEJ6"/>
<dbReference type="STRING" id="3055.A8IEJ6"/>
<accession>A8IEJ6</accession>